<evidence type="ECO:0000256" key="3">
    <source>
        <dbReference type="ARBA" id="ARBA00022729"/>
    </source>
</evidence>
<dbReference type="EnsemblMetazoa" id="tetur04g08770.1">
    <property type="protein sequence ID" value="tetur04g08770.1"/>
    <property type="gene ID" value="tetur04g08770"/>
</dbReference>
<sequence length="261" mass="28665">MSVSLNLTMVSVIIVLLTLTYCTSMVNSFPETAKLSTIKKASSKYGTSRSGFDSCYSKGVMYSHGSNLTRSDDPCEKCFCYKGSILCWNINCPQSLGRQGCKEIKIKDLCCPILECPLAAKDAAVKDLTGRQPRLTSDSSLSLPSLGLSSITKEVTCKYGQEIYRPGQRITINPLKPCQRCVCGLEGKVKCELLSTCKEERDKESQASSPKHEADSEESTENQVSSFSTRTIPDAVLKRVQNLLHKVSTHNLTSINPNDLN</sequence>
<keyword evidence="8" id="KW-1185">Reference proteome</keyword>
<name>T1K3I2_TETUR</name>
<comment type="subcellular location">
    <subcellularLocation>
        <location evidence="1">Secreted</location>
    </subcellularLocation>
</comment>
<dbReference type="eggNOG" id="KOG1181">
    <property type="taxonomic scope" value="Eukaryota"/>
</dbReference>
<evidence type="ECO:0000256" key="4">
    <source>
        <dbReference type="SAM" id="MobiDB-lite"/>
    </source>
</evidence>
<dbReference type="Gene3D" id="2.10.70.10">
    <property type="entry name" value="Complement Module, domain 1"/>
    <property type="match status" value="2"/>
</dbReference>
<dbReference type="SUPFAM" id="SSF57603">
    <property type="entry name" value="FnI-like domain"/>
    <property type="match status" value="1"/>
</dbReference>
<evidence type="ECO:0000259" key="6">
    <source>
        <dbReference type="PROSITE" id="PS50184"/>
    </source>
</evidence>
<evidence type="ECO:0000256" key="5">
    <source>
        <dbReference type="SAM" id="SignalP"/>
    </source>
</evidence>
<feature type="domain" description="VWFC" evidence="6">
    <location>
        <begin position="53"/>
        <end position="117"/>
    </location>
</feature>
<dbReference type="OMA" id="STIMIIN"/>
<feature type="region of interest" description="Disordered" evidence="4">
    <location>
        <begin position="202"/>
        <end position="228"/>
    </location>
</feature>
<feature type="chain" id="PRO_5007728992" description="VWFC domain-containing protein" evidence="5">
    <location>
        <begin position="29"/>
        <end position="261"/>
    </location>
</feature>
<evidence type="ECO:0000256" key="1">
    <source>
        <dbReference type="ARBA" id="ARBA00004613"/>
    </source>
</evidence>
<protein>
    <recommendedName>
        <fullName evidence="6">VWFC domain-containing protein</fullName>
    </recommendedName>
</protein>
<dbReference type="Proteomes" id="UP000015104">
    <property type="component" value="Unassembled WGS sequence"/>
</dbReference>
<dbReference type="InterPro" id="IPR001007">
    <property type="entry name" value="VWF_dom"/>
</dbReference>
<evidence type="ECO:0000256" key="2">
    <source>
        <dbReference type="ARBA" id="ARBA00022525"/>
    </source>
</evidence>
<evidence type="ECO:0000313" key="7">
    <source>
        <dbReference type="EnsemblMetazoa" id="tetur04g08770.1"/>
    </source>
</evidence>
<dbReference type="InterPro" id="IPR052424">
    <property type="entry name" value="Kielin_Chordin-BMP_Reg"/>
</dbReference>
<dbReference type="GO" id="GO:0005576">
    <property type="term" value="C:extracellular region"/>
    <property type="evidence" value="ECO:0007669"/>
    <property type="project" value="UniProtKB-SubCell"/>
</dbReference>
<dbReference type="STRING" id="32264.T1K3I2"/>
<keyword evidence="3 5" id="KW-0732">Signal</keyword>
<dbReference type="KEGG" id="tut:107360147"/>
<evidence type="ECO:0000313" key="8">
    <source>
        <dbReference type="Proteomes" id="UP000015104"/>
    </source>
</evidence>
<reference evidence="7" key="2">
    <citation type="submission" date="2015-06" db="UniProtKB">
        <authorList>
            <consortium name="EnsemblMetazoa"/>
        </authorList>
    </citation>
    <scope>IDENTIFICATION</scope>
</reference>
<dbReference type="PANTHER" id="PTHR46698">
    <property type="entry name" value="CROSSVEINLESS 2"/>
    <property type="match status" value="1"/>
</dbReference>
<proteinExistence type="predicted"/>
<feature type="compositionally biased region" description="Basic and acidic residues" evidence="4">
    <location>
        <begin position="202"/>
        <end position="214"/>
    </location>
</feature>
<keyword evidence="2" id="KW-0964">Secreted</keyword>
<dbReference type="PROSITE" id="PS50184">
    <property type="entry name" value="VWFC_2"/>
    <property type="match status" value="1"/>
</dbReference>
<dbReference type="OrthoDB" id="6495448at2759"/>
<gene>
    <name evidence="7" type="primary">107360147</name>
</gene>
<feature type="signal peptide" evidence="5">
    <location>
        <begin position="1"/>
        <end position="28"/>
    </location>
</feature>
<dbReference type="PANTHER" id="PTHR46698:SF3">
    <property type="entry name" value="TENECTIN ISOFORM 1-RELATED"/>
    <property type="match status" value="1"/>
</dbReference>
<reference evidence="8" key="1">
    <citation type="submission" date="2011-08" db="EMBL/GenBank/DDBJ databases">
        <authorList>
            <person name="Rombauts S."/>
        </authorList>
    </citation>
    <scope>NUCLEOTIDE SEQUENCE</scope>
    <source>
        <strain evidence="8">London</strain>
    </source>
</reference>
<dbReference type="HOGENOM" id="CLU_1171996_0_0_1"/>
<dbReference type="AlphaFoldDB" id="T1K3I2"/>
<accession>T1K3I2</accession>
<dbReference type="EMBL" id="CAEY01001380">
    <property type="status" value="NOT_ANNOTATED_CDS"/>
    <property type="molecule type" value="Genomic_DNA"/>
</dbReference>
<organism evidence="7 8">
    <name type="scientific">Tetranychus urticae</name>
    <name type="common">Two-spotted spider mite</name>
    <dbReference type="NCBI Taxonomy" id="32264"/>
    <lineage>
        <taxon>Eukaryota</taxon>
        <taxon>Metazoa</taxon>
        <taxon>Ecdysozoa</taxon>
        <taxon>Arthropoda</taxon>
        <taxon>Chelicerata</taxon>
        <taxon>Arachnida</taxon>
        <taxon>Acari</taxon>
        <taxon>Acariformes</taxon>
        <taxon>Trombidiformes</taxon>
        <taxon>Prostigmata</taxon>
        <taxon>Eleutherengona</taxon>
        <taxon>Raphignathae</taxon>
        <taxon>Tetranychoidea</taxon>
        <taxon>Tetranychidae</taxon>
        <taxon>Tetranychus</taxon>
    </lineage>
</organism>